<dbReference type="CDD" id="cd03801">
    <property type="entry name" value="GT4_PimA-like"/>
    <property type="match status" value="1"/>
</dbReference>
<dbReference type="EMBL" id="JAAAPO010000001">
    <property type="protein sequence ID" value="NBC34939.1"/>
    <property type="molecule type" value="Genomic_DNA"/>
</dbReference>
<reference evidence="2" key="1">
    <citation type="submission" date="2020-01" db="EMBL/GenBank/DDBJ databases">
        <title>Sphingomonas sp. strain CSW-10.</title>
        <authorList>
            <person name="Chen W.-M."/>
        </authorList>
    </citation>
    <scope>NUCLEOTIDE SEQUENCE [LARGE SCALE GENOMIC DNA]</scope>
    <source>
        <strain evidence="2">FSY-8</strain>
    </source>
</reference>
<evidence type="ECO:0000313" key="1">
    <source>
        <dbReference type="EMBL" id="NBC34939.1"/>
    </source>
</evidence>
<dbReference type="Proteomes" id="UP000753724">
    <property type="component" value="Unassembled WGS sequence"/>
</dbReference>
<evidence type="ECO:0000313" key="2">
    <source>
        <dbReference type="Proteomes" id="UP000753724"/>
    </source>
</evidence>
<sequence>MNRLARRRLLVLCPFPVGRAAGQRLKYEPYFNDWVAQGWDITVSCFMPPDLWEVVYQPGHLWDKLRGVMTGYRRRWRDLLRLWQYDCVYLFMWGTPFGPPVYERLVRWLARGLVYDLEDNIFVGQTAMASASPNRIVRLIKGPGKARYLARVADAVIVASPHMVDPTRALNRNGAVTCIPPSLDTDRICPADPPPLRDRVVIGWTGTFSSRPYLDMLADVLRQLAARVPFTLRVIGNFDYDLPGVDLDVVQWSAAREAEDLQSLDIGVYPLPDDEWTRGKAGLKIIQYQAAGLACVASDVPLSREQIREGETGFLVRNDAEWLDRLERLVRDADLRRAMGAAGRRDAVAQYSQGVIAPAYRAVLDQAAG</sequence>
<proteinExistence type="predicted"/>
<keyword evidence="2" id="KW-1185">Reference proteome</keyword>
<dbReference type="Pfam" id="PF13692">
    <property type="entry name" value="Glyco_trans_1_4"/>
    <property type="match status" value="1"/>
</dbReference>
<accession>A0ABW9X8U5</accession>
<dbReference type="Gene3D" id="3.40.50.2000">
    <property type="entry name" value="Glycogen Phosphorylase B"/>
    <property type="match status" value="2"/>
</dbReference>
<dbReference type="RefSeq" id="WP_161716250.1">
    <property type="nucleotide sequence ID" value="NZ_JAAAPO010000001.1"/>
</dbReference>
<protein>
    <submittedName>
        <fullName evidence="1">Glycosyltransferase</fullName>
    </submittedName>
</protein>
<comment type="caution">
    <text evidence="1">The sequence shown here is derived from an EMBL/GenBank/DDBJ whole genome shotgun (WGS) entry which is preliminary data.</text>
</comment>
<name>A0ABW9X8U5_9SPHN</name>
<dbReference type="PANTHER" id="PTHR12526">
    <property type="entry name" value="GLYCOSYLTRANSFERASE"/>
    <property type="match status" value="1"/>
</dbReference>
<gene>
    <name evidence="1" type="ORF">GTZ99_00025</name>
</gene>
<dbReference type="SUPFAM" id="SSF53756">
    <property type="entry name" value="UDP-Glycosyltransferase/glycogen phosphorylase"/>
    <property type="match status" value="1"/>
</dbReference>
<organism evidence="1 2">
    <name type="scientific">Novosphingobium ovatum</name>
    <dbReference type="NCBI Taxonomy" id="1908523"/>
    <lineage>
        <taxon>Bacteria</taxon>
        <taxon>Pseudomonadati</taxon>
        <taxon>Pseudomonadota</taxon>
        <taxon>Alphaproteobacteria</taxon>
        <taxon>Sphingomonadales</taxon>
        <taxon>Sphingomonadaceae</taxon>
        <taxon>Novosphingobium</taxon>
    </lineage>
</organism>